<dbReference type="AlphaFoldDB" id="A0A9N8WZW0"/>
<evidence type="ECO:0000313" key="1">
    <source>
        <dbReference type="EMBL" id="CAG2010792.1"/>
    </source>
</evidence>
<organism evidence="1 2">
    <name type="scientific">Gibberella zeae</name>
    <name type="common">Wheat head blight fungus</name>
    <name type="synonym">Fusarium graminearum</name>
    <dbReference type="NCBI Taxonomy" id="5518"/>
    <lineage>
        <taxon>Eukaryota</taxon>
        <taxon>Fungi</taxon>
        <taxon>Dikarya</taxon>
        <taxon>Ascomycota</taxon>
        <taxon>Pezizomycotina</taxon>
        <taxon>Sordariomycetes</taxon>
        <taxon>Hypocreomycetidae</taxon>
        <taxon>Hypocreales</taxon>
        <taxon>Nectriaceae</taxon>
        <taxon>Fusarium</taxon>
    </lineage>
</organism>
<name>A0A9N8WZW0_GIBZA</name>
<gene>
    <name evidence="1" type="ORF">MDCFG202_LOCUS599987</name>
</gene>
<sequence length="84" mass="8827">MVQMTGLQGTVRTVSVGSAAGLMTAIADCKGGLDLEIDVLDSSVRNVSLRYVSSKWGPIVEKEKSNSQMWRAGTPLSLQGNTGA</sequence>
<accession>A0A9N8WZW0</accession>
<dbReference type="Proteomes" id="UP000746612">
    <property type="component" value="Unassembled WGS sequence"/>
</dbReference>
<comment type="caution">
    <text evidence="1">The sequence shown here is derived from an EMBL/GenBank/DDBJ whole genome shotgun (WGS) entry which is preliminary data.</text>
</comment>
<evidence type="ECO:0000313" key="2">
    <source>
        <dbReference type="Proteomes" id="UP000746612"/>
    </source>
</evidence>
<proteinExistence type="predicted"/>
<dbReference type="EMBL" id="CAJPIJ010000251">
    <property type="protein sequence ID" value="CAG2010792.1"/>
    <property type="molecule type" value="Genomic_DNA"/>
</dbReference>
<protein>
    <submittedName>
        <fullName evidence="1">Uncharacterized protein</fullName>
    </submittedName>
</protein>
<reference evidence="1" key="1">
    <citation type="submission" date="2021-03" db="EMBL/GenBank/DDBJ databases">
        <authorList>
            <person name="Alouane T."/>
            <person name="Langin T."/>
            <person name="Bonhomme L."/>
        </authorList>
    </citation>
    <scope>NUCLEOTIDE SEQUENCE</scope>
    <source>
        <strain evidence="1">MDC_Fg202</strain>
    </source>
</reference>